<proteinExistence type="predicted"/>
<evidence type="ECO:0000313" key="2">
    <source>
        <dbReference type="EMBL" id="PWJ54718.1"/>
    </source>
</evidence>
<organism evidence="2 3">
    <name type="scientific">Dyadobacter jejuensis</name>
    <dbReference type="NCBI Taxonomy" id="1082580"/>
    <lineage>
        <taxon>Bacteria</taxon>
        <taxon>Pseudomonadati</taxon>
        <taxon>Bacteroidota</taxon>
        <taxon>Cytophagia</taxon>
        <taxon>Cytophagales</taxon>
        <taxon>Spirosomataceae</taxon>
        <taxon>Dyadobacter</taxon>
    </lineage>
</organism>
<dbReference type="OrthoDB" id="9795677at2"/>
<name>A0A316ABS9_9BACT</name>
<sequence>MKSLTVFSRSLSLKNKDYNHSSEGAVFPASPFSIMVGKEIADHLRSWRFIVLLSLIGLTFFGALYVSLSNIKSAVSNTQDPDRLFLYLKLLTTTDGTLPPFHVLLSFLGPLLGISLGFDTINSEQNAGTLTRLMAQPLYRDNLILSKFVSAMVMVGCLFVSLALLMIGAGLLITGVKIEPEEVLRIFAFVFISFVYVGFWLSLSILLSIRFKQTATSALTGIGIWLFLTVFYKLVVNLVTKALFPDPAFLAPQQALAYQELISNFLRLDPSQLYTDATTTLLMPSVRSLGPLTMEQMAMAIPSPLPFKESLMIVWPQVSGLLAATVLCFALSYYLFMRREIRS</sequence>
<dbReference type="PANTHER" id="PTHR43471">
    <property type="entry name" value="ABC TRANSPORTER PERMEASE"/>
    <property type="match status" value="1"/>
</dbReference>
<dbReference type="Proteomes" id="UP000245880">
    <property type="component" value="Unassembled WGS sequence"/>
</dbReference>
<feature type="transmembrane region" description="Helical" evidence="1">
    <location>
        <begin position="216"/>
        <end position="235"/>
    </location>
</feature>
<gene>
    <name evidence="2" type="ORF">CLV98_1162</name>
</gene>
<comment type="caution">
    <text evidence="2">The sequence shown here is derived from an EMBL/GenBank/DDBJ whole genome shotgun (WGS) entry which is preliminary data.</text>
</comment>
<dbReference type="Pfam" id="PF12679">
    <property type="entry name" value="ABC2_membrane_2"/>
    <property type="match status" value="1"/>
</dbReference>
<dbReference type="AlphaFoldDB" id="A0A316ABS9"/>
<evidence type="ECO:0000313" key="3">
    <source>
        <dbReference type="Proteomes" id="UP000245880"/>
    </source>
</evidence>
<feature type="transmembrane region" description="Helical" evidence="1">
    <location>
        <begin position="49"/>
        <end position="68"/>
    </location>
</feature>
<keyword evidence="1" id="KW-1133">Transmembrane helix</keyword>
<feature type="transmembrane region" description="Helical" evidence="1">
    <location>
        <begin position="101"/>
        <end position="122"/>
    </location>
</feature>
<dbReference type="PANTHER" id="PTHR43471:SF14">
    <property type="entry name" value="ABC-2 TYPE TRANSPORT SYSTEM PERMEASE PROTEIN"/>
    <property type="match status" value="1"/>
</dbReference>
<feature type="transmembrane region" description="Helical" evidence="1">
    <location>
        <begin position="313"/>
        <end position="336"/>
    </location>
</feature>
<evidence type="ECO:0000256" key="1">
    <source>
        <dbReference type="SAM" id="Phobius"/>
    </source>
</evidence>
<accession>A0A316ABS9</accession>
<dbReference type="RefSeq" id="WP_109677512.1">
    <property type="nucleotide sequence ID" value="NZ_QGDT01000016.1"/>
</dbReference>
<feature type="transmembrane region" description="Helical" evidence="1">
    <location>
        <begin position="186"/>
        <end position="209"/>
    </location>
</feature>
<dbReference type="GO" id="GO:0005886">
    <property type="term" value="C:plasma membrane"/>
    <property type="evidence" value="ECO:0007669"/>
    <property type="project" value="UniProtKB-SubCell"/>
</dbReference>
<protein>
    <submittedName>
        <fullName evidence="2">ABC-2 type transport system permease protein</fullName>
    </submittedName>
</protein>
<dbReference type="GO" id="GO:0140359">
    <property type="term" value="F:ABC-type transporter activity"/>
    <property type="evidence" value="ECO:0007669"/>
    <property type="project" value="InterPro"/>
</dbReference>
<keyword evidence="1" id="KW-0812">Transmembrane</keyword>
<keyword evidence="3" id="KW-1185">Reference proteome</keyword>
<dbReference type="EMBL" id="QGDT01000016">
    <property type="protein sequence ID" value="PWJ54718.1"/>
    <property type="molecule type" value="Genomic_DNA"/>
</dbReference>
<reference evidence="2 3" key="1">
    <citation type="submission" date="2018-03" db="EMBL/GenBank/DDBJ databases">
        <title>Genomic Encyclopedia of Archaeal and Bacterial Type Strains, Phase II (KMG-II): from individual species to whole genera.</title>
        <authorList>
            <person name="Goeker M."/>
        </authorList>
    </citation>
    <scope>NUCLEOTIDE SEQUENCE [LARGE SCALE GENOMIC DNA]</scope>
    <source>
        <strain evidence="2 3">DSM 100346</strain>
    </source>
</reference>
<keyword evidence="1" id="KW-0472">Membrane</keyword>
<feature type="transmembrane region" description="Helical" evidence="1">
    <location>
        <begin position="143"/>
        <end position="174"/>
    </location>
</feature>